<protein>
    <submittedName>
        <fullName evidence="2">Multidrug resistance-associated protein 1, variant 3</fullName>
    </submittedName>
</protein>
<dbReference type="AlphaFoldDB" id="A0A922LLY5"/>
<accession>A0A922LLY5</accession>
<dbReference type="Proteomes" id="UP000471633">
    <property type="component" value="Unassembled WGS sequence"/>
</dbReference>
<gene>
    <name evidence="2" type="primary">ABCC1_1</name>
    <name evidence="2" type="ORF">MS3_00001031</name>
</gene>
<reference evidence="2" key="2">
    <citation type="journal article" date="2019" name="Gigascience">
        <title>High-quality Schistosoma haematobium genome achieved by single-molecule and long-range sequencing.</title>
        <authorList>
            <person name="Stroehlein A.J."/>
            <person name="Korhonen P.K."/>
            <person name="Chong T.M."/>
            <person name="Lim Y.L."/>
            <person name="Chan K.G."/>
            <person name="Webster B."/>
            <person name="Rollinson D."/>
            <person name="Brindley P.J."/>
            <person name="Gasser R.B."/>
            <person name="Young N.D."/>
        </authorList>
    </citation>
    <scope>NUCLEOTIDE SEQUENCE</scope>
</reference>
<evidence type="ECO:0000313" key="3">
    <source>
        <dbReference type="Proteomes" id="UP000471633"/>
    </source>
</evidence>
<keyword evidence="1" id="KW-0472">Membrane</keyword>
<evidence type="ECO:0000313" key="2">
    <source>
        <dbReference type="EMBL" id="KAH9589497.1"/>
    </source>
</evidence>
<feature type="transmembrane region" description="Helical" evidence="1">
    <location>
        <begin position="16"/>
        <end position="38"/>
    </location>
</feature>
<sequence length="237" mass="27771">MHYERKRNTPNSGVSFYYLLLLNFVWICCCWNHTVHYIKHLQNSTMLFTTINNTSVIPNTTTTTTTTLPLHSTIRNKENFLNILDYINLLISFIIFILNCNSERRQCLKTNKIINITKKNPNIITDNVNNNNSTINPNDDQDLSEHLTNQMEVNYSDENVEIQNLQAKSPENDCSYLSRITYSWFTSLIIKGFRKPVEFNDIWRLDSQHLSANVSKIFLTNLDKYLIPNKSTNNYLF</sequence>
<keyword evidence="1" id="KW-0812">Transmembrane</keyword>
<dbReference type="CTD" id="24592497"/>
<organism evidence="2 3">
    <name type="scientific">Schistosoma haematobium</name>
    <name type="common">Blood fluke</name>
    <dbReference type="NCBI Taxonomy" id="6185"/>
    <lineage>
        <taxon>Eukaryota</taxon>
        <taxon>Metazoa</taxon>
        <taxon>Spiralia</taxon>
        <taxon>Lophotrochozoa</taxon>
        <taxon>Platyhelminthes</taxon>
        <taxon>Trematoda</taxon>
        <taxon>Digenea</taxon>
        <taxon>Strigeidida</taxon>
        <taxon>Schistosomatoidea</taxon>
        <taxon>Schistosomatidae</taxon>
        <taxon>Schistosoma</taxon>
    </lineage>
</organism>
<proteinExistence type="predicted"/>
<name>A0A922LLY5_SCHHA</name>
<dbReference type="EMBL" id="AMPZ03000002">
    <property type="protein sequence ID" value="KAH9589497.1"/>
    <property type="molecule type" value="Genomic_DNA"/>
</dbReference>
<feature type="transmembrane region" description="Helical" evidence="1">
    <location>
        <begin position="80"/>
        <end position="98"/>
    </location>
</feature>
<reference evidence="2" key="4">
    <citation type="journal article" date="2022" name="PLoS Pathog.">
        <title>Chromosome-level genome of Schistosoma haematobium underpins genome-wide explorations of molecular variation.</title>
        <authorList>
            <person name="Stroehlein A.J."/>
            <person name="Korhonen P.K."/>
            <person name="Lee V.V."/>
            <person name="Ralph S.A."/>
            <person name="Mentink-Kane M."/>
            <person name="You H."/>
            <person name="McManus D.P."/>
            <person name="Tchuente L.T."/>
            <person name="Stothard J.R."/>
            <person name="Kaur P."/>
            <person name="Dudchenko O."/>
            <person name="Aiden E.L."/>
            <person name="Yang B."/>
            <person name="Yang H."/>
            <person name="Emery A.M."/>
            <person name="Webster B.L."/>
            <person name="Brindley P.J."/>
            <person name="Rollinson D."/>
            <person name="Chang B.C.H."/>
            <person name="Gasser R.B."/>
            <person name="Young N.D."/>
        </authorList>
    </citation>
    <scope>NUCLEOTIDE SEQUENCE</scope>
</reference>
<dbReference type="GeneID" id="24592497"/>
<comment type="caution">
    <text evidence="2">The sequence shown here is derived from an EMBL/GenBank/DDBJ whole genome shotgun (WGS) entry which is preliminary data.</text>
</comment>
<reference evidence="2" key="3">
    <citation type="submission" date="2021-06" db="EMBL/GenBank/DDBJ databases">
        <title>Chromosome-level genome assembly for S. haematobium.</title>
        <authorList>
            <person name="Stroehlein A.J."/>
        </authorList>
    </citation>
    <scope>NUCLEOTIDE SEQUENCE</scope>
</reference>
<dbReference type="RefSeq" id="XP_051070101.1">
    <property type="nucleotide sequence ID" value="XM_051208563.1"/>
</dbReference>
<keyword evidence="3" id="KW-1185">Reference proteome</keyword>
<evidence type="ECO:0000256" key="1">
    <source>
        <dbReference type="SAM" id="Phobius"/>
    </source>
</evidence>
<reference evidence="2" key="1">
    <citation type="journal article" date="2012" name="Nat. Genet.">
        <title>Whole-genome sequence of Schistosoma haematobium.</title>
        <authorList>
            <person name="Young N.D."/>
            <person name="Jex A.R."/>
            <person name="Li B."/>
            <person name="Liu S."/>
            <person name="Yang L."/>
            <person name="Xiong Z."/>
            <person name="Li Y."/>
            <person name="Cantacessi C."/>
            <person name="Hall R.S."/>
            <person name="Xu X."/>
            <person name="Chen F."/>
            <person name="Wu X."/>
            <person name="Zerlotini A."/>
            <person name="Oliveira G."/>
            <person name="Hofmann A."/>
            <person name="Zhang G."/>
            <person name="Fang X."/>
            <person name="Kang Y."/>
            <person name="Campbell B.E."/>
            <person name="Loukas A."/>
            <person name="Ranganathan S."/>
            <person name="Rollinson D."/>
            <person name="Rinaldi G."/>
            <person name="Brindley P.J."/>
            <person name="Yang H."/>
            <person name="Wang J."/>
            <person name="Wang J."/>
            <person name="Gasser R.B."/>
        </authorList>
    </citation>
    <scope>NUCLEOTIDE SEQUENCE</scope>
</reference>
<keyword evidence="1" id="KW-1133">Transmembrane helix</keyword>